<reference evidence="2" key="1">
    <citation type="submission" date="2024-02" db="EMBL/GenBank/DDBJ databases">
        <authorList>
            <consortium name="ELIXIR-Norway"/>
            <consortium name="Elixir Norway"/>
        </authorList>
    </citation>
    <scope>NUCLEOTIDE SEQUENCE</scope>
</reference>
<dbReference type="EMBL" id="OZ019903">
    <property type="protein sequence ID" value="CAK9196419.1"/>
    <property type="molecule type" value="Genomic_DNA"/>
</dbReference>
<feature type="region of interest" description="Disordered" evidence="1">
    <location>
        <begin position="527"/>
        <end position="554"/>
    </location>
</feature>
<feature type="region of interest" description="Disordered" evidence="1">
    <location>
        <begin position="389"/>
        <end position="417"/>
    </location>
</feature>
<name>A0ABP0THS3_9BRYO</name>
<evidence type="ECO:0000256" key="1">
    <source>
        <dbReference type="SAM" id="MobiDB-lite"/>
    </source>
</evidence>
<evidence type="ECO:0000313" key="3">
    <source>
        <dbReference type="Proteomes" id="UP001497512"/>
    </source>
</evidence>
<gene>
    <name evidence="2" type="ORF">CSSPTR1EN2_LOCUS3464</name>
</gene>
<protein>
    <submittedName>
        <fullName evidence="2">Uncharacterized protein</fullName>
    </submittedName>
</protein>
<feature type="compositionally biased region" description="Polar residues" evidence="1">
    <location>
        <begin position="390"/>
        <end position="402"/>
    </location>
</feature>
<sequence>MQHGCVWQPSSPSMPPPYYTQAPEALMLQQGFQHTFEGSYVEQNYFLPSNTDYENCVVNPGYHNATTPVQDWGRKQIEHAQYLISRWGLSDDAQADTASPYPQEEFASTPLERHFAAISRDRARRECGRSCNFYPGQQHDGIIFPVETPCGSFVQGFGSGHGQDLQVQGGNDHEAGWAAGLCSWNTADKDFPISLESNQQMTLIDAAQEQKTEGLQWDNLPTGSVVTSQYPEEPPPPGVTEECPGISLHIQQETGEYKTSIRSLFEQPLCGLQGQPLKPSSLLQGSDKCHDSTQDKQDNTFEDSLCETYPAMEHTVAADEIKTKTHDCKDQASAGEEKANLLFPPNKILENSKAASRSLELNATWIHEAQNIVPDLAGDVKQEVCDDRVSGSNMDLDSSNDPRCQRSEDMSETAATTGNVQDMKKKCITSEFSILQQVDIHAGEAKKLELGKTDVPTTGGRDIEDEKWIATEVNPDRIGVQESNEEVLNGRSEGAKGHVETKSGDQEVLGFDRKRGFECSHPVFHHEGAPEHSHVLGQNIDADEDGQRCFPGLP</sequence>
<accession>A0ABP0THS3</accession>
<dbReference type="Proteomes" id="UP001497512">
    <property type="component" value="Chromosome 11"/>
</dbReference>
<proteinExistence type="predicted"/>
<evidence type="ECO:0000313" key="2">
    <source>
        <dbReference type="EMBL" id="CAK9196419.1"/>
    </source>
</evidence>
<organism evidence="2 3">
    <name type="scientific">Sphagnum troendelagicum</name>
    <dbReference type="NCBI Taxonomy" id="128251"/>
    <lineage>
        <taxon>Eukaryota</taxon>
        <taxon>Viridiplantae</taxon>
        <taxon>Streptophyta</taxon>
        <taxon>Embryophyta</taxon>
        <taxon>Bryophyta</taxon>
        <taxon>Sphagnophytina</taxon>
        <taxon>Sphagnopsida</taxon>
        <taxon>Sphagnales</taxon>
        <taxon>Sphagnaceae</taxon>
        <taxon>Sphagnum</taxon>
    </lineage>
</organism>
<keyword evidence="3" id="KW-1185">Reference proteome</keyword>